<dbReference type="PANTHER" id="PTHR43646">
    <property type="entry name" value="GLYCOSYLTRANSFERASE"/>
    <property type="match status" value="1"/>
</dbReference>
<dbReference type="RefSeq" id="WP_252954856.1">
    <property type="nucleotide sequence ID" value="NZ_JAFIRR010000121.1"/>
</dbReference>
<evidence type="ECO:0000256" key="1">
    <source>
        <dbReference type="ARBA" id="ARBA00004236"/>
    </source>
</evidence>
<dbReference type="InterPro" id="IPR001173">
    <property type="entry name" value="Glyco_trans_2-like"/>
</dbReference>
<dbReference type="NCBIfam" id="TIGR04283">
    <property type="entry name" value="glyco_like_mftF"/>
    <property type="match status" value="1"/>
</dbReference>
<dbReference type="CDD" id="cd02522">
    <property type="entry name" value="GT_2_like_a"/>
    <property type="match status" value="1"/>
</dbReference>
<feature type="domain" description="Glycosyltransferase 2-like" evidence="6">
    <location>
        <begin position="20"/>
        <end position="115"/>
    </location>
</feature>
<keyword evidence="8" id="KW-1185">Reference proteome</keyword>
<dbReference type="InterPro" id="IPR029044">
    <property type="entry name" value="Nucleotide-diphossugar_trans"/>
</dbReference>
<dbReference type="PANTHER" id="PTHR43646:SF2">
    <property type="entry name" value="GLYCOSYLTRANSFERASE 2-LIKE DOMAIN-CONTAINING PROTEIN"/>
    <property type="match status" value="1"/>
</dbReference>
<dbReference type="EMBL" id="JAFIRR010000121">
    <property type="protein sequence ID" value="MCO6418187.1"/>
    <property type="molecule type" value="Genomic_DNA"/>
</dbReference>
<protein>
    <submittedName>
        <fullName evidence="7">TIGR04283 family arsenosugar biosynthesis glycosyltransferase</fullName>
    </submittedName>
</protein>
<dbReference type="InterPro" id="IPR026461">
    <property type="entry name" value="Trfase_2_rSAM/seldom_assoc"/>
</dbReference>
<evidence type="ECO:0000313" key="8">
    <source>
        <dbReference type="Proteomes" id="UP001523392"/>
    </source>
</evidence>
<proteinExistence type="predicted"/>
<reference evidence="7 8" key="1">
    <citation type="submission" date="2021-12" db="EMBL/GenBank/DDBJ databases">
        <title>Siccirubricoccus leaddurans sp. nov., a high concentration Zn2+ tolerance bacterium.</title>
        <authorList>
            <person name="Cao Y."/>
        </authorList>
    </citation>
    <scope>NUCLEOTIDE SEQUENCE [LARGE SCALE GENOMIC DNA]</scope>
    <source>
        <strain evidence="7 8">KC 17139</strain>
    </source>
</reference>
<comment type="caution">
    <text evidence="7">The sequence shown here is derived from an EMBL/GenBank/DDBJ whole genome shotgun (WGS) entry which is preliminary data.</text>
</comment>
<organism evidence="7 8">
    <name type="scientific">Siccirubricoccus soli</name>
    <dbReference type="NCBI Taxonomy" id="2899147"/>
    <lineage>
        <taxon>Bacteria</taxon>
        <taxon>Pseudomonadati</taxon>
        <taxon>Pseudomonadota</taxon>
        <taxon>Alphaproteobacteria</taxon>
        <taxon>Acetobacterales</taxon>
        <taxon>Roseomonadaceae</taxon>
        <taxon>Siccirubricoccus</taxon>
    </lineage>
</organism>
<evidence type="ECO:0000256" key="2">
    <source>
        <dbReference type="ARBA" id="ARBA00022475"/>
    </source>
</evidence>
<evidence type="ECO:0000256" key="3">
    <source>
        <dbReference type="ARBA" id="ARBA00022676"/>
    </source>
</evidence>
<dbReference type="Pfam" id="PF00535">
    <property type="entry name" value="Glycos_transf_2"/>
    <property type="match status" value="1"/>
</dbReference>
<sequence length="238" mass="26365">MLSRTTGEQLVKAFLEQNLTIVIPTRDAAHQVSQTIHNLRLYCREVIISDSSSGNATARAARDAGARVIAAPPGRGPQLAAGAAASGTEWLLFLHADTRLGPGWPAAVQAHMAEPANRWRAGYFRFALDDPSPQARRLERAVAWRCRALALPYGDQGLLISRALYDQLGGFRPLPLMEDVDLVRRLGRRRLAALPVPAVTSAARWQEEGWWRRSARNLCCLSLWFLGVPPRLIRKLYG</sequence>
<evidence type="ECO:0000259" key="6">
    <source>
        <dbReference type="Pfam" id="PF00535"/>
    </source>
</evidence>
<keyword evidence="3" id="KW-0328">Glycosyltransferase</keyword>
<name>A0ABT1D9B1_9PROT</name>
<gene>
    <name evidence="7" type="ORF">JYK14_18750</name>
</gene>
<evidence type="ECO:0000256" key="4">
    <source>
        <dbReference type="ARBA" id="ARBA00022679"/>
    </source>
</evidence>
<evidence type="ECO:0000256" key="5">
    <source>
        <dbReference type="ARBA" id="ARBA00023136"/>
    </source>
</evidence>
<dbReference type="Proteomes" id="UP001523392">
    <property type="component" value="Unassembled WGS sequence"/>
</dbReference>
<comment type="subcellular location">
    <subcellularLocation>
        <location evidence="1">Cell membrane</location>
    </subcellularLocation>
</comment>
<keyword evidence="2" id="KW-1003">Cell membrane</keyword>
<dbReference type="SUPFAM" id="SSF53448">
    <property type="entry name" value="Nucleotide-diphospho-sugar transferases"/>
    <property type="match status" value="1"/>
</dbReference>
<accession>A0ABT1D9B1</accession>
<dbReference type="Gene3D" id="3.90.550.10">
    <property type="entry name" value="Spore Coat Polysaccharide Biosynthesis Protein SpsA, Chain A"/>
    <property type="match status" value="1"/>
</dbReference>
<keyword evidence="5" id="KW-0472">Membrane</keyword>
<keyword evidence="4" id="KW-0808">Transferase</keyword>
<evidence type="ECO:0000313" key="7">
    <source>
        <dbReference type="EMBL" id="MCO6418187.1"/>
    </source>
</evidence>